<dbReference type="SUPFAM" id="SSF46626">
    <property type="entry name" value="Cytochrome c"/>
    <property type="match status" value="1"/>
</dbReference>
<dbReference type="GO" id="GO:0009055">
    <property type="term" value="F:electron transfer activity"/>
    <property type="evidence" value="ECO:0007669"/>
    <property type="project" value="InterPro"/>
</dbReference>
<evidence type="ECO:0000256" key="1">
    <source>
        <dbReference type="SAM" id="SignalP"/>
    </source>
</evidence>
<accession>A0A1H7WEB0</accession>
<feature type="signal peptide" evidence="1">
    <location>
        <begin position="1"/>
        <end position="30"/>
    </location>
</feature>
<keyword evidence="1" id="KW-0732">Signal</keyword>
<dbReference type="STRING" id="407022.SAMN05661044_04538"/>
<keyword evidence="3" id="KW-1185">Reference proteome</keyword>
<proteinExistence type="predicted"/>
<gene>
    <name evidence="2" type="ORF">SAMN05661044_04538</name>
</gene>
<sequence>MKIMKKKSFYVLITLITTIGILHSCSKDQAAEPEPQPPGGNEVTAENVSYNNFTGALLQTKCSGCHSSGGGGSSKWTFSDYASVKDNGVRINNVVLVTGTMPIGGSLTANEKALLKAWFDRNMPEQ</sequence>
<protein>
    <recommendedName>
        <fullName evidence="4">Cytochrome c domain-containing protein</fullName>
    </recommendedName>
</protein>
<evidence type="ECO:0000313" key="2">
    <source>
        <dbReference type="EMBL" id="SEM19811.1"/>
    </source>
</evidence>
<organism evidence="2 3">
    <name type="scientific">Olivibacter domesticus</name>
    <name type="common">Pseudosphingobacterium domesticum</name>
    <dbReference type="NCBI Taxonomy" id="407022"/>
    <lineage>
        <taxon>Bacteria</taxon>
        <taxon>Pseudomonadati</taxon>
        <taxon>Bacteroidota</taxon>
        <taxon>Sphingobacteriia</taxon>
        <taxon>Sphingobacteriales</taxon>
        <taxon>Sphingobacteriaceae</taxon>
        <taxon>Olivibacter</taxon>
    </lineage>
</organism>
<dbReference type="GO" id="GO:0020037">
    <property type="term" value="F:heme binding"/>
    <property type="evidence" value="ECO:0007669"/>
    <property type="project" value="InterPro"/>
</dbReference>
<name>A0A1H7WEB0_OLID1</name>
<evidence type="ECO:0000313" key="3">
    <source>
        <dbReference type="Proteomes" id="UP000199421"/>
    </source>
</evidence>
<feature type="chain" id="PRO_5011451584" description="Cytochrome c domain-containing protein" evidence="1">
    <location>
        <begin position="31"/>
        <end position="126"/>
    </location>
</feature>
<dbReference type="EMBL" id="FOAF01000008">
    <property type="protein sequence ID" value="SEM19811.1"/>
    <property type="molecule type" value="Genomic_DNA"/>
</dbReference>
<dbReference type="Proteomes" id="UP000199421">
    <property type="component" value="Unassembled WGS sequence"/>
</dbReference>
<reference evidence="3" key="1">
    <citation type="submission" date="2016-10" db="EMBL/GenBank/DDBJ databases">
        <authorList>
            <person name="Varghese N."/>
            <person name="Submissions S."/>
        </authorList>
    </citation>
    <scope>NUCLEOTIDE SEQUENCE [LARGE SCALE GENOMIC DNA]</scope>
    <source>
        <strain evidence="3">DSM 18733</strain>
    </source>
</reference>
<evidence type="ECO:0008006" key="4">
    <source>
        <dbReference type="Google" id="ProtNLM"/>
    </source>
</evidence>
<dbReference type="InterPro" id="IPR036909">
    <property type="entry name" value="Cyt_c-like_dom_sf"/>
</dbReference>
<dbReference type="AlphaFoldDB" id="A0A1H7WEB0"/>